<dbReference type="InterPro" id="IPR032687">
    <property type="entry name" value="AraC-type_N"/>
</dbReference>
<dbReference type="GO" id="GO:0003700">
    <property type="term" value="F:DNA-binding transcription factor activity"/>
    <property type="evidence" value="ECO:0007669"/>
    <property type="project" value="InterPro"/>
</dbReference>
<keyword evidence="4" id="KW-1185">Reference proteome</keyword>
<evidence type="ECO:0000259" key="2">
    <source>
        <dbReference type="PROSITE" id="PS01124"/>
    </source>
</evidence>
<dbReference type="SMART" id="SM00342">
    <property type="entry name" value="HTH_ARAC"/>
    <property type="match status" value="1"/>
</dbReference>
<dbReference type="PANTHER" id="PTHR47894:SF4">
    <property type="entry name" value="HTH-TYPE TRANSCRIPTIONAL REGULATOR GADX"/>
    <property type="match status" value="1"/>
</dbReference>
<dbReference type="PANTHER" id="PTHR47894">
    <property type="entry name" value="HTH-TYPE TRANSCRIPTIONAL REGULATOR GADX"/>
    <property type="match status" value="1"/>
</dbReference>
<organism evidence="3 4">
    <name type="scientific">Hydrogenophaga aromaticivorans</name>
    <dbReference type="NCBI Taxonomy" id="2610898"/>
    <lineage>
        <taxon>Bacteria</taxon>
        <taxon>Pseudomonadati</taxon>
        <taxon>Pseudomonadota</taxon>
        <taxon>Betaproteobacteria</taxon>
        <taxon>Burkholderiales</taxon>
        <taxon>Comamonadaceae</taxon>
        <taxon>Hydrogenophaga</taxon>
    </lineage>
</organism>
<dbReference type="Proteomes" id="UP000545507">
    <property type="component" value="Unassembled WGS sequence"/>
</dbReference>
<evidence type="ECO:0000256" key="1">
    <source>
        <dbReference type="ARBA" id="ARBA00023125"/>
    </source>
</evidence>
<dbReference type="GO" id="GO:0000976">
    <property type="term" value="F:transcription cis-regulatory region binding"/>
    <property type="evidence" value="ECO:0007669"/>
    <property type="project" value="TreeGrafter"/>
</dbReference>
<evidence type="ECO:0000313" key="4">
    <source>
        <dbReference type="Proteomes" id="UP000545507"/>
    </source>
</evidence>
<dbReference type="Gene3D" id="1.10.10.60">
    <property type="entry name" value="Homeodomain-like"/>
    <property type="match status" value="1"/>
</dbReference>
<feature type="domain" description="HTH araC/xylS-type" evidence="2">
    <location>
        <begin position="270"/>
        <end position="368"/>
    </location>
</feature>
<reference evidence="3 4" key="1">
    <citation type="submission" date="2019-09" db="EMBL/GenBank/DDBJ databases">
        <title>Hydrogenophaga aromatica sp. nov., isolated from a para-xylene-degrading enrichment culture.</title>
        <authorList>
            <person name="Tancsics A."/>
            <person name="Banerjee S."/>
        </authorList>
    </citation>
    <scope>NUCLEOTIDE SEQUENCE [LARGE SCALE GENOMIC DNA]</scope>
    <source>
        <strain evidence="3 4">D2P1</strain>
    </source>
</reference>
<dbReference type="InterPro" id="IPR018060">
    <property type="entry name" value="HTH_AraC"/>
</dbReference>
<keyword evidence="1" id="KW-0238">DNA-binding</keyword>
<name>A0A7Y8GZU5_9BURK</name>
<dbReference type="Pfam" id="PF12833">
    <property type="entry name" value="HTH_18"/>
    <property type="match status" value="1"/>
</dbReference>
<dbReference type="GO" id="GO:0005829">
    <property type="term" value="C:cytosol"/>
    <property type="evidence" value="ECO:0007669"/>
    <property type="project" value="TreeGrafter"/>
</dbReference>
<comment type="caution">
    <text evidence="3">The sequence shown here is derived from an EMBL/GenBank/DDBJ whole genome shotgun (WGS) entry which is preliminary data.</text>
</comment>
<accession>A0A7Y8GZU5</accession>
<proteinExistence type="predicted"/>
<sequence>MTALADMMRGAASTELIRCRVKLIICSRRRLSKMSIAQMPHLIRSASLTGFADLAQSAGIDPFAMMRKVGLPRRCLDDNETLIGMEALCRLLDHCAQASDMEAFGLRLASRRQIWELGPVSLVIKQERTALGAIKTLLGYNRVLNDALLARVDEEEDVVVVREELILGKSVPTRQAMELTVGVMFHVLRDLLGPSWEPRLVCFTHRPPRDLRFHRSFLGKNLEFNSAFNGIVCAASDMARELTSTQAGLASFARRFMDSALNQRKPARSETVRHLIAALLDSGRCTVEKVAQHLGVSRQTLHRQLSLEGEQFKSVLDSVRREVALKLRDDSDHSLEDAASMLGFSSASAFAHWFQASFGTSFIRSRRARQRETEEQFHVTGDQ</sequence>
<evidence type="ECO:0000313" key="3">
    <source>
        <dbReference type="EMBL" id="NWF47259.1"/>
    </source>
</evidence>
<gene>
    <name evidence="3" type="ORF">F3K02_18660</name>
</gene>
<protein>
    <submittedName>
        <fullName evidence="3">Helix-turn-helix domain-containing protein</fullName>
    </submittedName>
</protein>
<dbReference type="Pfam" id="PF12625">
    <property type="entry name" value="Arabinose_bd"/>
    <property type="match status" value="1"/>
</dbReference>
<dbReference type="PROSITE" id="PS01124">
    <property type="entry name" value="HTH_ARAC_FAMILY_2"/>
    <property type="match status" value="1"/>
</dbReference>
<dbReference type="AlphaFoldDB" id="A0A7Y8GZU5"/>
<dbReference type="EMBL" id="VYGV01000016">
    <property type="protein sequence ID" value="NWF47259.1"/>
    <property type="molecule type" value="Genomic_DNA"/>
</dbReference>